<dbReference type="RefSeq" id="WP_208677236.1">
    <property type="nucleotide sequence ID" value="NZ_CP034671.2"/>
</dbReference>
<gene>
    <name evidence="2" type="ORF">EKO22_05225</name>
</gene>
<accession>A0AAT9JSR4</accession>
<reference evidence="2" key="1">
    <citation type="submission" date="2024-01" db="EMBL/GenBank/DDBJ databases">
        <title>Synechococcus elongatus PCC 11802, a close yet different native of Synechococcus elongatus PCC 11801.</title>
        <authorList>
            <person name="Jaiswal D."/>
            <person name="Sengupta A."/>
            <person name="Sengupta S."/>
            <person name="Pakrasi H.B."/>
            <person name="Wangikar P."/>
        </authorList>
    </citation>
    <scope>NUCLEOTIDE SEQUENCE</scope>
    <source>
        <strain evidence="2">PCC 11802</strain>
    </source>
</reference>
<sequence length="271" mass="29650">MRVVPVGLLRSLLIGAIAIGCWLTIVTPAQAATLSDRVASYPDWSSLPGLKAKAPDLPYPNWMAGTWRVTSTLVDLQAPLAPDIVTPGFESNRRWLDQPLEFPVRFGPPAYSAGPKPLPDLRPQTPPVVADRAFNGLAIARAYLGEAVASVQAPDPNQQLVQLANGDNLLMRMTGRAWEQPAPQVFVASELSRQIFRGQGRPQFNTVETTARYEQRSPDQITADQITAIYLTPQDPNYFQVGDRPIALYRYALTLTRTDDSSDAARSAGNP</sequence>
<name>A0AAT9JSR4_SYNEL</name>
<dbReference type="InterPro" id="IPR049213">
    <property type="entry name" value="DUF6816"/>
</dbReference>
<organism evidence="2">
    <name type="scientific">Synechococcus elongatus PCC 11802</name>
    <dbReference type="NCBI Taxonomy" id="2283154"/>
    <lineage>
        <taxon>Bacteria</taxon>
        <taxon>Bacillati</taxon>
        <taxon>Cyanobacteriota</taxon>
        <taxon>Cyanophyceae</taxon>
        <taxon>Synechococcales</taxon>
        <taxon>Synechococcaceae</taxon>
        <taxon>Synechococcus</taxon>
    </lineage>
</organism>
<proteinExistence type="predicted"/>
<dbReference type="AlphaFoldDB" id="A0AAT9JSR4"/>
<protein>
    <submittedName>
        <fullName evidence="2">DUF6816 family protein</fullName>
    </submittedName>
</protein>
<dbReference type="PROSITE" id="PS51257">
    <property type="entry name" value="PROKAR_LIPOPROTEIN"/>
    <property type="match status" value="1"/>
</dbReference>
<dbReference type="Pfam" id="PF20670">
    <property type="entry name" value="DUF6816"/>
    <property type="match status" value="1"/>
</dbReference>
<evidence type="ECO:0000313" key="2">
    <source>
        <dbReference type="EMBL" id="QFZ91866.2"/>
    </source>
</evidence>
<evidence type="ECO:0000259" key="1">
    <source>
        <dbReference type="Pfam" id="PF20670"/>
    </source>
</evidence>
<dbReference type="EMBL" id="CP034671">
    <property type="protein sequence ID" value="QFZ91866.2"/>
    <property type="molecule type" value="Genomic_DNA"/>
</dbReference>
<feature type="domain" description="DUF6816" evidence="1">
    <location>
        <begin position="54"/>
        <end position="258"/>
    </location>
</feature>